<gene>
    <name evidence="8" type="ORF">BJ122_103212</name>
</gene>
<evidence type="ECO:0000256" key="4">
    <source>
        <dbReference type="ARBA" id="ARBA00023237"/>
    </source>
</evidence>
<reference evidence="8 9" key="1">
    <citation type="submission" date="2018-06" db="EMBL/GenBank/DDBJ databases">
        <title>Genomic Encyclopedia of Archaeal and Bacterial Type Strains, Phase II (KMG-II): from individual species to whole genera.</title>
        <authorList>
            <person name="Goeker M."/>
        </authorList>
    </citation>
    <scope>NUCLEOTIDE SEQUENCE [LARGE SCALE GENOMIC DNA]</scope>
    <source>
        <strain evidence="8 9">JCM 11668</strain>
    </source>
</reference>
<keyword evidence="3" id="KW-0472">Membrane</keyword>
<comment type="similarity">
    <text evidence="5">Belongs to the Omp25/RopB family.</text>
</comment>
<comment type="caution">
    <text evidence="8">The sequence shown here is derived from an EMBL/GenBank/DDBJ whole genome shotgun (WGS) entry which is preliminary data.</text>
</comment>
<dbReference type="EMBL" id="QJTI01000003">
    <property type="protein sequence ID" value="PYF04557.1"/>
    <property type="molecule type" value="Genomic_DNA"/>
</dbReference>
<dbReference type="GO" id="GO:0009279">
    <property type="term" value="C:cell outer membrane"/>
    <property type="evidence" value="ECO:0007669"/>
    <property type="project" value="UniProtKB-SubCell"/>
</dbReference>
<dbReference type="Gene3D" id="2.40.160.20">
    <property type="match status" value="2"/>
</dbReference>
<dbReference type="SUPFAM" id="SSF56925">
    <property type="entry name" value="OMPA-like"/>
    <property type="match status" value="2"/>
</dbReference>
<dbReference type="Proteomes" id="UP000248148">
    <property type="component" value="Unassembled WGS sequence"/>
</dbReference>
<dbReference type="AlphaFoldDB" id="A0A318TL45"/>
<evidence type="ECO:0000256" key="3">
    <source>
        <dbReference type="ARBA" id="ARBA00023136"/>
    </source>
</evidence>
<dbReference type="InterPro" id="IPR011250">
    <property type="entry name" value="OMP/PagP_B-barrel"/>
</dbReference>
<evidence type="ECO:0000256" key="5">
    <source>
        <dbReference type="ARBA" id="ARBA00038306"/>
    </source>
</evidence>
<proteinExistence type="inferred from homology"/>
<accession>A0A318TL45</accession>
<evidence type="ECO:0000313" key="9">
    <source>
        <dbReference type="Proteomes" id="UP000248148"/>
    </source>
</evidence>
<protein>
    <submittedName>
        <fullName evidence="8">Outer membrane immunogenic protein</fullName>
    </submittedName>
</protein>
<dbReference type="PANTHER" id="PTHR34001">
    <property type="entry name" value="BLL7405 PROTEIN"/>
    <property type="match status" value="1"/>
</dbReference>
<dbReference type="RefSeq" id="WP_110779937.1">
    <property type="nucleotide sequence ID" value="NZ_QJTI01000003.1"/>
</dbReference>
<dbReference type="Pfam" id="PF13505">
    <property type="entry name" value="OMP_b-brl"/>
    <property type="match status" value="2"/>
</dbReference>
<name>A0A318TL45_9BRAD</name>
<evidence type="ECO:0000259" key="7">
    <source>
        <dbReference type="Pfam" id="PF13505"/>
    </source>
</evidence>
<dbReference type="PANTHER" id="PTHR34001:SF3">
    <property type="entry name" value="BLL7405 PROTEIN"/>
    <property type="match status" value="1"/>
</dbReference>
<sequence length="451" mass="47648">MKRILAGVALVGTAVSAQAADLATKAPYLKAPVVAAYDWTGFYLGVNAGVGMSRSLTSHNYPADGTINSTYLQSEGAFGGGQIGYNWQTNAFSLFGPVLFGIEADIQGSGANNGDATLSSGAGLVGYNQKLDWFGTVRGRVGLVRGPFVSYFTGGFAAGDVKTSVTGTIPGGYSFNRTQTGWTIGSGLEAALGGNWTGKIEYLYLDLGNKNDFIGNEALRTETREHLFRVGVNYRFGGNGLYAPVPAANWAGFYLGGNFGGATGRDRTTASLGGATDSFTLSPDGFIGGGQIGYNWQAANWVFGLETDFQGSTQRDNRTSVLGSNVFYDAKLPWFGTVRGRVGYSVGSTLFYATGGYAYGSVKTNIVTATTNETFTKTKSGWTAGAGIEAPFTLLGLLGPNWTSKTEYLYVDLDSTTDLFAGTGVNTTKATEHVFRTGINYHFNSPVIAKY</sequence>
<dbReference type="OrthoDB" id="9815357at2"/>
<evidence type="ECO:0000313" key="8">
    <source>
        <dbReference type="EMBL" id="PYF04557.1"/>
    </source>
</evidence>
<keyword evidence="2 6" id="KW-0732">Signal</keyword>
<evidence type="ECO:0000256" key="6">
    <source>
        <dbReference type="SAM" id="SignalP"/>
    </source>
</evidence>
<evidence type="ECO:0000256" key="2">
    <source>
        <dbReference type="ARBA" id="ARBA00022729"/>
    </source>
</evidence>
<comment type="subcellular location">
    <subcellularLocation>
        <location evidence="1">Cell outer membrane</location>
    </subcellularLocation>
</comment>
<feature type="signal peptide" evidence="6">
    <location>
        <begin position="1"/>
        <end position="19"/>
    </location>
</feature>
<dbReference type="InterPro" id="IPR051692">
    <property type="entry name" value="OMP-like"/>
</dbReference>
<feature type="domain" description="Outer membrane protein beta-barrel" evidence="7">
    <location>
        <begin position="245"/>
        <end position="443"/>
    </location>
</feature>
<dbReference type="InterPro" id="IPR027385">
    <property type="entry name" value="Beta-barrel_OMP"/>
</dbReference>
<keyword evidence="9" id="KW-1185">Reference proteome</keyword>
<keyword evidence="4" id="KW-0998">Cell outer membrane</keyword>
<organism evidence="8 9">
    <name type="scientific">Rhodopseudomonas faecalis</name>
    <dbReference type="NCBI Taxonomy" id="99655"/>
    <lineage>
        <taxon>Bacteria</taxon>
        <taxon>Pseudomonadati</taxon>
        <taxon>Pseudomonadota</taxon>
        <taxon>Alphaproteobacteria</taxon>
        <taxon>Hyphomicrobiales</taxon>
        <taxon>Nitrobacteraceae</taxon>
        <taxon>Rhodopseudomonas</taxon>
    </lineage>
</organism>
<evidence type="ECO:0000256" key="1">
    <source>
        <dbReference type="ARBA" id="ARBA00004442"/>
    </source>
</evidence>
<feature type="domain" description="Outer membrane protein beta-barrel" evidence="7">
    <location>
        <begin position="9"/>
        <end position="236"/>
    </location>
</feature>
<feature type="chain" id="PRO_5016301165" evidence="6">
    <location>
        <begin position="20"/>
        <end position="451"/>
    </location>
</feature>